<dbReference type="CDD" id="cd00064">
    <property type="entry name" value="FU"/>
    <property type="match status" value="1"/>
</dbReference>
<evidence type="ECO:0000313" key="6">
    <source>
        <dbReference type="Proteomes" id="UP001233172"/>
    </source>
</evidence>
<keyword evidence="6" id="KW-1185">Reference proteome</keyword>
<dbReference type="SUPFAM" id="SSF48726">
    <property type="entry name" value="Immunoglobulin"/>
    <property type="match status" value="1"/>
</dbReference>
<dbReference type="GO" id="GO:0006955">
    <property type="term" value="P:immune response"/>
    <property type="evidence" value="ECO:0007669"/>
    <property type="project" value="TreeGrafter"/>
</dbReference>
<dbReference type="InterPro" id="IPR007110">
    <property type="entry name" value="Ig-like_dom"/>
</dbReference>
<feature type="domain" description="Ig-like" evidence="4">
    <location>
        <begin position="179"/>
        <end position="310"/>
    </location>
</feature>
<keyword evidence="3" id="KW-0812">Transmembrane</keyword>
<dbReference type="GO" id="GO:0009897">
    <property type="term" value="C:external side of plasma membrane"/>
    <property type="evidence" value="ECO:0007669"/>
    <property type="project" value="TreeGrafter"/>
</dbReference>
<evidence type="ECO:0000313" key="5">
    <source>
        <dbReference type="EMBL" id="KAK0061953.1"/>
    </source>
</evidence>
<dbReference type="PANTHER" id="PTHR11481:SF64">
    <property type="entry name" value="FC RECEPTOR-LIKE PROTEIN 4"/>
    <property type="match status" value="1"/>
</dbReference>
<dbReference type="InterPro" id="IPR036179">
    <property type="entry name" value="Ig-like_dom_sf"/>
</dbReference>
<gene>
    <name evidence="5" type="ORF">Bpfe_008446</name>
</gene>
<dbReference type="SMART" id="SM00409">
    <property type="entry name" value="IG"/>
    <property type="match status" value="3"/>
</dbReference>
<name>A0AAD8FFI0_BIOPF</name>
<dbReference type="PANTHER" id="PTHR11481">
    <property type="entry name" value="IMMUNOGLOBULIN FC RECEPTOR"/>
    <property type="match status" value="1"/>
</dbReference>
<organism evidence="5 6">
    <name type="scientific">Biomphalaria pfeifferi</name>
    <name type="common">Bloodfluke planorb</name>
    <name type="synonym">Freshwater snail</name>
    <dbReference type="NCBI Taxonomy" id="112525"/>
    <lineage>
        <taxon>Eukaryota</taxon>
        <taxon>Metazoa</taxon>
        <taxon>Spiralia</taxon>
        <taxon>Lophotrochozoa</taxon>
        <taxon>Mollusca</taxon>
        <taxon>Gastropoda</taxon>
        <taxon>Heterobranchia</taxon>
        <taxon>Euthyneura</taxon>
        <taxon>Panpulmonata</taxon>
        <taxon>Hygrophila</taxon>
        <taxon>Lymnaeoidea</taxon>
        <taxon>Planorbidae</taxon>
        <taxon>Biomphalaria</taxon>
    </lineage>
</organism>
<accession>A0AAD8FFI0</accession>
<dbReference type="AlphaFoldDB" id="A0AAD8FFI0"/>
<comment type="caution">
    <text evidence="5">The sequence shown here is derived from an EMBL/GenBank/DDBJ whole genome shotgun (WGS) entry which is preliminary data.</text>
</comment>
<dbReference type="InterPro" id="IPR003599">
    <property type="entry name" value="Ig_sub"/>
</dbReference>
<dbReference type="EMBL" id="JASAOG010000027">
    <property type="protein sequence ID" value="KAK0061953.1"/>
    <property type="molecule type" value="Genomic_DNA"/>
</dbReference>
<evidence type="ECO:0000256" key="1">
    <source>
        <dbReference type="ARBA" id="ARBA00022729"/>
    </source>
</evidence>
<protein>
    <submittedName>
        <fullName evidence="5">Multiple epidermal growth factor-like domains protein 10</fullName>
    </submittedName>
</protein>
<proteinExistence type="predicted"/>
<dbReference type="GO" id="GO:0004888">
    <property type="term" value="F:transmembrane signaling receptor activity"/>
    <property type="evidence" value="ECO:0007669"/>
    <property type="project" value="TreeGrafter"/>
</dbReference>
<dbReference type="GO" id="GO:0007166">
    <property type="term" value="P:cell surface receptor signaling pathway"/>
    <property type="evidence" value="ECO:0007669"/>
    <property type="project" value="TreeGrafter"/>
</dbReference>
<feature type="transmembrane region" description="Helical" evidence="3">
    <location>
        <begin position="949"/>
        <end position="970"/>
    </location>
</feature>
<keyword evidence="1" id="KW-0732">Signal</keyword>
<feature type="non-terminal residue" evidence="5">
    <location>
        <position position="1"/>
    </location>
</feature>
<keyword evidence="3" id="KW-1133">Transmembrane helix</keyword>
<reference evidence="5" key="2">
    <citation type="submission" date="2023-04" db="EMBL/GenBank/DDBJ databases">
        <authorList>
            <person name="Bu L."/>
            <person name="Lu L."/>
            <person name="Laidemitt M.R."/>
            <person name="Zhang S.M."/>
            <person name="Mutuku M."/>
            <person name="Mkoji G."/>
            <person name="Steinauer M."/>
            <person name="Loker E.S."/>
        </authorList>
    </citation>
    <scope>NUCLEOTIDE SEQUENCE</scope>
    <source>
        <strain evidence="5">KasaAsao</strain>
        <tissue evidence="5">Whole Snail</tissue>
    </source>
</reference>
<dbReference type="InterPro" id="IPR050488">
    <property type="entry name" value="Ig_Fc_receptor"/>
</dbReference>
<dbReference type="PROSITE" id="PS50835">
    <property type="entry name" value="IG_LIKE"/>
    <property type="match status" value="1"/>
</dbReference>
<reference evidence="5" key="1">
    <citation type="journal article" date="2023" name="PLoS Negl. Trop. Dis.">
        <title>A genome sequence for Biomphalaria pfeifferi, the major vector snail for the human-infecting parasite Schistosoma mansoni.</title>
        <authorList>
            <person name="Bu L."/>
            <person name="Lu L."/>
            <person name="Laidemitt M.R."/>
            <person name="Zhang S.M."/>
            <person name="Mutuku M."/>
            <person name="Mkoji G."/>
            <person name="Steinauer M."/>
            <person name="Loker E.S."/>
        </authorList>
    </citation>
    <scope>NUCLEOTIDE SEQUENCE</scope>
    <source>
        <strain evidence="5">KasaAsao</strain>
    </source>
</reference>
<evidence type="ECO:0000256" key="2">
    <source>
        <dbReference type="ARBA" id="ARBA00023157"/>
    </source>
</evidence>
<evidence type="ECO:0000259" key="4">
    <source>
        <dbReference type="PROSITE" id="PS50835"/>
    </source>
</evidence>
<dbReference type="Proteomes" id="UP001233172">
    <property type="component" value="Unassembled WGS sequence"/>
</dbReference>
<dbReference type="InterPro" id="IPR006212">
    <property type="entry name" value="Furin_repeat"/>
</dbReference>
<sequence>IRSCQNYVTDSRSFSSPEHEAFKRRDMKEEKMNTYILLKLHLWITLVKSQIVNQTSVGEMESLTVRCDTQKFKKQDYPECTYVNSIAVERMSPGEVSFTYMAKYSPFAATEEDKKITNIPAGRQWDIVFLGDESNDNRDTIGIVIAIKDGNYRDAGLYRCYYIDHLNRKKYTDPFFLRPKALGKVANKGSIVPGDTLTVQCDWEKFNRKASPRWIYIDNLVAERRVTGDNDFRLIARYKPFVPEGPDKRITSIPTGRQWEINFVSGDTQNCKDYSITIYIKDVAVSDAGRYRCTYYDYDVNAFIESDPFTVLPPQDSRIVDKESVGTNEVFTVTCDIQKFEEKDYPESNQVNGLTAERKLSGADSYEFMAKFTPFAASAEMKRVMNRPPGRQWNIQYSGSDTYTNRDTIKLVIVVNDGSYTDAGLYRCSYLAEDFSVHYSDAVYLRSGDTLESQIVNKNSVGENDMLTVVCDVKKFKPEDYPDYPYLNSLTAEWKPAGQDSFSEIAKSFPFYHDEASKHVKKIPQGRSWNIDFIGDDADNNRDSIKIVIVMKDATYADAGMYRCNYMDYIRTYYSYNQSLVAKPKQPRVNMDIVRPGATFEVQCDILKFSQKSDTLGNYLAIQRRLAGSSQYVPMAVYGPYSTDAKSRSFVPPGRQWKVDIIDESVIGIRLTVQDGDCYDAGDYRCMFSSAFDEDRLNVYSESFNLKSEETFFQDSIKITLPDGMDPSSLELEENYMNVTCTYHGPPILETVWSFLERGSPLLHNYKVTVLPATKILDNKNCQVTLHKTQMTYYPTPERDEWTFVCSVYDDNDQLLKSANLPVFVKKKDPGVSSSKPLGTNMPVTQGDSTEQEWVHTVSREPAVAVDAVDCTDLNRPECYKNCTNCQEGCNHVYGNCTKCMPGYMSPSKSCSEQCDPMSYGQDCLGDCFKTCGGECEDHVTGTCSNRTLYYIILLLLLFLLTLFLIYCLLRKRKPAAITKTAKEGDHT</sequence>
<keyword evidence="3" id="KW-0472">Membrane</keyword>
<evidence type="ECO:0000256" key="3">
    <source>
        <dbReference type="SAM" id="Phobius"/>
    </source>
</evidence>
<keyword evidence="2" id="KW-1015">Disulfide bond</keyword>